<proteinExistence type="predicted"/>
<name>A0AA40CJC9_9PEZI</name>
<evidence type="ECO:0000313" key="2">
    <source>
        <dbReference type="EMBL" id="KAK0641046.1"/>
    </source>
</evidence>
<evidence type="ECO:0000313" key="3">
    <source>
        <dbReference type="Proteomes" id="UP001174936"/>
    </source>
</evidence>
<feature type="chain" id="PRO_5041211586" description="Secreted protein" evidence="1">
    <location>
        <begin position="21"/>
        <end position="102"/>
    </location>
</feature>
<reference evidence="2" key="1">
    <citation type="submission" date="2023-06" db="EMBL/GenBank/DDBJ databases">
        <title>Genome-scale phylogeny and comparative genomics of the fungal order Sordariales.</title>
        <authorList>
            <consortium name="Lawrence Berkeley National Laboratory"/>
            <person name="Hensen N."/>
            <person name="Bonometti L."/>
            <person name="Westerberg I."/>
            <person name="Brannstrom I.O."/>
            <person name="Guillou S."/>
            <person name="Cros-Aarteil S."/>
            <person name="Calhoun S."/>
            <person name="Haridas S."/>
            <person name="Kuo A."/>
            <person name="Mondo S."/>
            <person name="Pangilinan J."/>
            <person name="Riley R."/>
            <person name="Labutti K."/>
            <person name="Andreopoulos B."/>
            <person name="Lipzen A."/>
            <person name="Chen C."/>
            <person name="Yanf M."/>
            <person name="Daum C."/>
            <person name="Ng V."/>
            <person name="Clum A."/>
            <person name="Steindorff A."/>
            <person name="Ohm R."/>
            <person name="Martin F."/>
            <person name="Silar P."/>
            <person name="Natvig D."/>
            <person name="Lalanne C."/>
            <person name="Gautier V."/>
            <person name="Ament-Velasquez S.L."/>
            <person name="Kruys A."/>
            <person name="Hutchinson M.I."/>
            <person name="Powell A.J."/>
            <person name="Barry K."/>
            <person name="Miller A.N."/>
            <person name="Grigoriev I.V."/>
            <person name="Debuchy R."/>
            <person name="Gladieux P."/>
            <person name="Thoren M.H."/>
            <person name="Johannesson H."/>
        </authorList>
    </citation>
    <scope>NUCLEOTIDE SEQUENCE</scope>
    <source>
        <strain evidence="2">SMH2532-1</strain>
    </source>
</reference>
<dbReference type="Proteomes" id="UP001174936">
    <property type="component" value="Unassembled WGS sequence"/>
</dbReference>
<keyword evidence="1" id="KW-0732">Signal</keyword>
<protein>
    <recommendedName>
        <fullName evidence="4">Secreted protein</fullName>
    </recommendedName>
</protein>
<organism evidence="2 3">
    <name type="scientific">Cercophora newfieldiana</name>
    <dbReference type="NCBI Taxonomy" id="92897"/>
    <lineage>
        <taxon>Eukaryota</taxon>
        <taxon>Fungi</taxon>
        <taxon>Dikarya</taxon>
        <taxon>Ascomycota</taxon>
        <taxon>Pezizomycotina</taxon>
        <taxon>Sordariomycetes</taxon>
        <taxon>Sordariomycetidae</taxon>
        <taxon>Sordariales</taxon>
        <taxon>Lasiosphaeriaceae</taxon>
        <taxon>Cercophora</taxon>
    </lineage>
</organism>
<gene>
    <name evidence="2" type="ORF">B0T16DRAFT_419010</name>
</gene>
<dbReference type="EMBL" id="JAULSV010000006">
    <property type="protein sequence ID" value="KAK0641046.1"/>
    <property type="molecule type" value="Genomic_DNA"/>
</dbReference>
<feature type="signal peptide" evidence="1">
    <location>
        <begin position="1"/>
        <end position="20"/>
    </location>
</feature>
<keyword evidence="3" id="KW-1185">Reference proteome</keyword>
<comment type="caution">
    <text evidence="2">The sequence shown here is derived from an EMBL/GenBank/DDBJ whole genome shotgun (WGS) entry which is preliminary data.</text>
</comment>
<evidence type="ECO:0008006" key="4">
    <source>
        <dbReference type="Google" id="ProtNLM"/>
    </source>
</evidence>
<sequence length="102" mass="10819">MRYARIVGWLARCLGHIARAAVRGAGDCAVDVAPGYANEVVDAEGYEGEDDEEDDDDDGDDVVLLHFGGLGGWCGMEWSQDGAELSSSGAELGELMAVRLLE</sequence>
<evidence type="ECO:0000256" key="1">
    <source>
        <dbReference type="SAM" id="SignalP"/>
    </source>
</evidence>
<dbReference type="AlphaFoldDB" id="A0AA40CJC9"/>
<accession>A0AA40CJC9</accession>